<dbReference type="Pfam" id="PF08743">
    <property type="entry name" value="Nse4_C"/>
    <property type="match status" value="1"/>
</dbReference>
<evidence type="ECO:0000259" key="9">
    <source>
        <dbReference type="Pfam" id="PF08743"/>
    </source>
</evidence>
<dbReference type="GO" id="GO:0005634">
    <property type="term" value="C:nucleus"/>
    <property type="evidence" value="ECO:0007669"/>
    <property type="project" value="UniProtKB-SubCell"/>
</dbReference>
<dbReference type="Proteomes" id="UP001605036">
    <property type="component" value="Unassembled WGS sequence"/>
</dbReference>
<feature type="region of interest" description="Disordered" evidence="8">
    <location>
        <begin position="621"/>
        <end position="671"/>
    </location>
</feature>
<accession>A0ABD1XUT8</accession>
<sequence>MSGKGERERRNAGRSSRGRAQDELDEPQTPALGTDEQRRMLRGGSHENNSIDDIDELGRSNSFNFNELVDEMEPLDQSNSSKFNELVDEMETLDQSNSSKFNELVEEMETLHQPVMHSSGGAGVDWDLLGVATSVFCDAPGVFTMGGPMDMESKRRKLQERRKRQEPSTSVAKVEEDKESSETDSNMSLISKLLSENPDVDLERLVLNRRSFSQTLENILCMSCLVKEGRAEVKKRGVRHFVVPRNVPSHEERGRGQGPVHNMQSVFRFDLKDWRYMKESVQEGTELILESGNADKAASGKEAIKKPLIDGSHHGSQTSGGDSVSLNQGVEPRSPAEKSTAPISTEDALVGQLQDLEIEPRRPGDSSSAPISTEGAAVASTGKKKHKKKLWKKNRKQKANKDASESVVELLSIRVEEPPPAPVSTSTTASTPAPAVPQESHKKLENEDHNTSDNGPKVERDSGVTSAGVDDESGSQEAGKCESVKDILDFEDEQKYEIEIGGPSARPSLEWGLCGEDDRGTPTRTPPPTSPLREPRTKNKGQVEGREQPSSPGPRHMSQSPRDPWRRKLSESWARHEPMRSSSCIVQPPSPSVSTIEPSKLEGLSEWNRIKAIQQHAAAEVASHKNWIPRKGIQRAEGGDNSKGRGKAKQSRGEQNLQQLSSGHHATARQKFDADLKLKQDELLQRSKQSLKAEFQKAKRIETTRKGRDELELELERNLVYRDGELIYLNQ</sequence>
<proteinExistence type="inferred from homology"/>
<dbReference type="PANTHER" id="PTHR16140">
    <property type="entry name" value="NON-STRUCTURAL MAINTENANCE OF CHROMOSOMES ELEMENT 4"/>
    <property type="match status" value="1"/>
</dbReference>
<dbReference type="AlphaFoldDB" id="A0ABD1XUT8"/>
<keyword evidence="5 7" id="KW-0234">DNA repair</keyword>
<feature type="region of interest" description="Disordered" evidence="8">
    <location>
        <begin position="359"/>
        <end position="597"/>
    </location>
</feature>
<feature type="compositionally biased region" description="Basic residues" evidence="8">
    <location>
        <begin position="154"/>
        <end position="164"/>
    </location>
</feature>
<dbReference type="GO" id="GO:0006281">
    <property type="term" value="P:DNA repair"/>
    <property type="evidence" value="ECO:0007669"/>
    <property type="project" value="UniProtKB-UniRule"/>
</dbReference>
<feature type="region of interest" description="Disordered" evidence="8">
    <location>
        <begin position="308"/>
        <end position="345"/>
    </location>
</feature>
<reference evidence="10 11" key="1">
    <citation type="submission" date="2024-09" db="EMBL/GenBank/DDBJ databases">
        <title>Chromosome-scale assembly of Riccia fluitans.</title>
        <authorList>
            <person name="Paukszto L."/>
            <person name="Sawicki J."/>
            <person name="Karawczyk K."/>
            <person name="Piernik-Szablinska J."/>
            <person name="Szczecinska M."/>
            <person name="Mazdziarz M."/>
        </authorList>
    </citation>
    <scope>NUCLEOTIDE SEQUENCE [LARGE SCALE GENOMIC DNA]</scope>
    <source>
        <strain evidence="10">Rf_01</strain>
        <tissue evidence="10">Aerial parts of the thallus</tissue>
    </source>
</reference>
<evidence type="ECO:0000256" key="7">
    <source>
        <dbReference type="RuleBase" id="RU365071"/>
    </source>
</evidence>
<feature type="compositionally biased region" description="Low complexity" evidence="8">
    <location>
        <begin position="423"/>
        <end position="437"/>
    </location>
</feature>
<evidence type="ECO:0000256" key="6">
    <source>
        <dbReference type="ARBA" id="ARBA00023242"/>
    </source>
</evidence>
<feature type="compositionally biased region" description="Basic and acidic residues" evidence="8">
    <location>
        <begin position="1"/>
        <end position="11"/>
    </location>
</feature>
<evidence type="ECO:0000313" key="10">
    <source>
        <dbReference type="EMBL" id="KAL2612423.1"/>
    </source>
</evidence>
<keyword evidence="6 7" id="KW-0539">Nucleus</keyword>
<feature type="compositionally biased region" description="Basic and acidic residues" evidence="8">
    <location>
        <begin position="563"/>
        <end position="579"/>
    </location>
</feature>
<name>A0ABD1XUT8_9MARC</name>
<comment type="subunit">
    <text evidence="7">Component of the SMC5-SMC6 complex.</text>
</comment>
<comment type="function">
    <text evidence="7">Component of the SMC5-SMC6 complex, that promotes sister chromatid alignment after DNA damage and facilitates double-stranded DNA breaks (DSBs) repair via homologous recombination between sister chromatids.</text>
</comment>
<evidence type="ECO:0000256" key="2">
    <source>
        <dbReference type="ARBA" id="ARBA00008997"/>
    </source>
</evidence>
<dbReference type="GO" id="GO:0030915">
    <property type="term" value="C:Smc5-Smc6 complex"/>
    <property type="evidence" value="ECO:0007669"/>
    <property type="project" value="UniProtKB-UniRule"/>
</dbReference>
<dbReference type="PANTHER" id="PTHR16140:SF0">
    <property type="entry name" value="NON-STRUCTURAL MAINTENANCE OF CHROMOSOMES ELEMENT 4"/>
    <property type="match status" value="1"/>
</dbReference>
<feature type="domain" description="Non-structural maintenance of chromosome element 4 C-terminal" evidence="9">
    <location>
        <begin position="200"/>
        <end position="287"/>
    </location>
</feature>
<evidence type="ECO:0000256" key="1">
    <source>
        <dbReference type="ARBA" id="ARBA00004123"/>
    </source>
</evidence>
<organism evidence="10 11">
    <name type="scientific">Riccia fluitans</name>
    <dbReference type="NCBI Taxonomy" id="41844"/>
    <lineage>
        <taxon>Eukaryota</taxon>
        <taxon>Viridiplantae</taxon>
        <taxon>Streptophyta</taxon>
        <taxon>Embryophyta</taxon>
        <taxon>Marchantiophyta</taxon>
        <taxon>Marchantiopsida</taxon>
        <taxon>Marchantiidae</taxon>
        <taxon>Marchantiales</taxon>
        <taxon>Ricciaceae</taxon>
        <taxon>Riccia</taxon>
    </lineage>
</organism>
<evidence type="ECO:0000313" key="11">
    <source>
        <dbReference type="Proteomes" id="UP001605036"/>
    </source>
</evidence>
<protein>
    <recommendedName>
        <fullName evidence="7">Non-structural maintenance of chromosomes element 4</fullName>
    </recommendedName>
</protein>
<comment type="similarity">
    <text evidence="2 7">Belongs to the NSE4 family.</text>
</comment>
<keyword evidence="11" id="KW-1185">Reference proteome</keyword>
<keyword evidence="4 7" id="KW-0233">DNA recombination</keyword>
<comment type="caution">
    <text evidence="10">The sequence shown here is derived from an EMBL/GenBank/DDBJ whole genome shotgun (WGS) entry which is preliminary data.</text>
</comment>
<gene>
    <name evidence="10" type="ORF">R1flu_024115</name>
</gene>
<dbReference type="InterPro" id="IPR014854">
    <property type="entry name" value="Nse4_C"/>
</dbReference>
<feature type="compositionally biased region" description="Polar residues" evidence="8">
    <location>
        <begin position="653"/>
        <end position="664"/>
    </location>
</feature>
<dbReference type="InterPro" id="IPR027786">
    <property type="entry name" value="Nse4/EID"/>
</dbReference>
<feature type="compositionally biased region" description="Basic and acidic residues" evidence="8">
    <location>
        <begin position="439"/>
        <end position="462"/>
    </location>
</feature>
<evidence type="ECO:0000256" key="5">
    <source>
        <dbReference type="ARBA" id="ARBA00023204"/>
    </source>
</evidence>
<evidence type="ECO:0000256" key="4">
    <source>
        <dbReference type="ARBA" id="ARBA00023172"/>
    </source>
</evidence>
<feature type="region of interest" description="Disordered" evidence="8">
    <location>
        <begin position="1"/>
        <end position="59"/>
    </location>
</feature>
<feature type="compositionally biased region" description="Basic and acidic residues" evidence="8">
    <location>
        <begin position="533"/>
        <end position="547"/>
    </location>
</feature>
<dbReference type="EMBL" id="JBHFFA010000007">
    <property type="protein sequence ID" value="KAL2612423.1"/>
    <property type="molecule type" value="Genomic_DNA"/>
</dbReference>
<dbReference type="GO" id="GO:0006310">
    <property type="term" value="P:DNA recombination"/>
    <property type="evidence" value="ECO:0007669"/>
    <property type="project" value="UniProtKB-UniRule"/>
</dbReference>
<comment type="subcellular location">
    <subcellularLocation>
        <location evidence="1 7">Nucleus</location>
    </subcellularLocation>
</comment>
<feature type="compositionally biased region" description="Basic and acidic residues" evidence="8">
    <location>
        <begin position="479"/>
        <end position="498"/>
    </location>
</feature>
<evidence type="ECO:0000256" key="3">
    <source>
        <dbReference type="ARBA" id="ARBA00022763"/>
    </source>
</evidence>
<evidence type="ECO:0000256" key="8">
    <source>
        <dbReference type="SAM" id="MobiDB-lite"/>
    </source>
</evidence>
<feature type="region of interest" description="Disordered" evidence="8">
    <location>
        <begin position="154"/>
        <end position="189"/>
    </location>
</feature>
<keyword evidence="3 7" id="KW-0227">DNA damage</keyword>
<feature type="compositionally biased region" description="Polar residues" evidence="8">
    <location>
        <begin position="314"/>
        <end position="328"/>
    </location>
</feature>
<feature type="compositionally biased region" description="Basic residues" evidence="8">
    <location>
        <begin position="382"/>
        <end position="398"/>
    </location>
</feature>